<dbReference type="AlphaFoldDB" id="D2VT55"/>
<evidence type="ECO:0000313" key="4">
    <source>
        <dbReference type="Proteomes" id="UP000006671"/>
    </source>
</evidence>
<gene>
    <name evidence="3" type="ORF">NAEGRDRAFT_72179</name>
</gene>
<feature type="compositionally biased region" description="Polar residues" evidence="2">
    <location>
        <begin position="1"/>
        <end position="11"/>
    </location>
</feature>
<dbReference type="GeneID" id="8854182"/>
<evidence type="ECO:0000313" key="3">
    <source>
        <dbReference type="EMBL" id="EFC40088.1"/>
    </source>
</evidence>
<organism evidence="4">
    <name type="scientific">Naegleria gruberi</name>
    <name type="common">Amoeba</name>
    <dbReference type="NCBI Taxonomy" id="5762"/>
    <lineage>
        <taxon>Eukaryota</taxon>
        <taxon>Discoba</taxon>
        <taxon>Heterolobosea</taxon>
        <taxon>Tetramitia</taxon>
        <taxon>Eutetramitia</taxon>
        <taxon>Vahlkampfiidae</taxon>
        <taxon>Naegleria</taxon>
    </lineage>
</organism>
<feature type="coiled-coil region" evidence="1">
    <location>
        <begin position="215"/>
        <end position="242"/>
    </location>
</feature>
<dbReference type="InParanoid" id="D2VT55"/>
<dbReference type="OMA" id="CKAPIVE"/>
<sequence>MSTSKQAVASSSREDSYKSPIGIEKKRKKDQETTQSTVEPSRDRTERKKKRRKVKDKRKAGEKFCVGIPEDLEDAKRLISLNEIIFDHVQNNYCKAPIVEETVSEIREEYMKFLSTLIEKYSQEVILPNFQNEMNRMKEKTYTTLISQLEKESMFWKNISVNLENDQHMLNNLSKLQTDELNTEIDIKPVVEVASDLTKSLDESIQRATVGVLQFGMLGEQLKQLNRDSNNLQEKVFNQIREHKKSVNPTNTILERVLQVTSNKSDKKETNLFNPETIIGEKDY</sequence>
<proteinExistence type="predicted"/>
<dbReference type="RefSeq" id="XP_002672832.1">
    <property type="nucleotide sequence ID" value="XM_002672786.1"/>
</dbReference>
<dbReference type="EMBL" id="GG738895">
    <property type="protein sequence ID" value="EFC40088.1"/>
    <property type="molecule type" value="Genomic_DNA"/>
</dbReference>
<name>D2VT55_NAEGR</name>
<accession>D2VT55</accession>
<reference evidence="3 4" key="1">
    <citation type="journal article" date="2010" name="Cell">
        <title>The genome of Naegleria gruberi illuminates early eukaryotic versatility.</title>
        <authorList>
            <person name="Fritz-Laylin L.K."/>
            <person name="Prochnik S.E."/>
            <person name="Ginger M.L."/>
            <person name="Dacks J.B."/>
            <person name="Carpenter M.L."/>
            <person name="Field M.C."/>
            <person name="Kuo A."/>
            <person name="Paredez A."/>
            <person name="Chapman J."/>
            <person name="Pham J."/>
            <person name="Shu S."/>
            <person name="Neupane R."/>
            <person name="Cipriano M."/>
            <person name="Mancuso J."/>
            <person name="Tu H."/>
            <person name="Salamov A."/>
            <person name="Lindquist E."/>
            <person name="Shapiro H."/>
            <person name="Lucas S."/>
            <person name="Grigoriev I.V."/>
            <person name="Cande W.Z."/>
            <person name="Fulton C."/>
            <person name="Rokhsar D.S."/>
            <person name="Dawson S.C."/>
        </authorList>
    </citation>
    <scope>NUCLEOTIDE SEQUENCE [LARGE SCALE GENOMIC DNA]</scope>
    <source>
        <strain evidence="3 4">NEG-M</strain>
    </source>
</reference>
<dbReference type="Proteomes" id="UP000006671">
    <property type="component" value="Unassembled WGS sequence"/>
</dbReference>
<keyword evidence="4" id="KW-1185">Reference proteome</keyword>
<evidence type="ECO:0000256" key="1">
    <source>
        <dbReference type="SAM" id="Coils"/>
    </source>
</evidence>
<dbReference type="VEuPathDB" id="AmoebaDB:NAEGRDRAFT_72179"/>
<evidence type="ECO:0000256" key="2">
    <source>
        <dbReference type="SAM" id="MobiDB-lite"/>
    </source>
</evidence>
<dbReference type="KEGG" id="ngr:NAEGRDRAFT_72179"/>
<feature type="region of interest" description="Disordered" evidence="2">
    <location>
        <begin position="1"/>
        <end position="55"/>
    </location>
</feature>
<protein>
    <submittedName>
        <fullName evidence="3">Predicted protein</fullName>
    </submittedName>
</protein>
<keyword evidence="1" id="KW-0175">Coiled coil</keyword>
<dbReference type="OrthoDB" id="10360097at2759"/>